<dbReference type="SUPFAM" id="SSF56954">
    <property type="entry name" value="Outer membrane efflux proteins (OEP)"/>
    <property type="match status" value="1"/>
</dbReference>
<name>A0A6S6T227_9BACT</name>
<comment type="subcellular location">
    <subcellularLocation>
        <location evidence="1">Cell outer membrane</location>
    </subcellularLocation>
</comment>
<evidence type="ECO:0000256" key="1">
    <source>
        <dbReference type="ARBA" id="ARBA00004442"/>
    </source>
</evidence>
<keyword evidence="5" id="KW-0812">Transmembrane</keyword>
<dbReference type="AlphaFoldDB" id="A0A6S6T227"/>
<dbReference type="InterPro" id="IPR051906">
    <property type="entry name" value="TolC-like"/>
</dbReference>
<evidence type="ECO:0000256" key="3">
    <source>
        <dbReference type="ARBA" id="ARBA00022448"/>
    </source>
</evidence>
<evidence type="ECO:0000256" key="5">
    <source>
        <dbReference type="ARBA" id="ARBA00022692"/>
    </source>
</evidence>
<evidence type="ECO:0000256" key="4">
    <source>
        <dbReference type="ARBA" id="ARBA00022452"/>
    </source>
</evidence>
<keyword evidence="6" id="KW-0472">Membrane</keyword>
<sequence length="532" mass="60239">MLKIIWKICILGVLVVNINAEEIVSKKNILLESCIGCEEVEVSLNGLINEIVNRNYELSSEKMQVVISEHQVKLEEGIFEPKINLSSSYSRTNIPNNAEQTLSRGYEDEYKDRVRNAEASIGGLIFTGGEWNLGFSDKKNRSNLIEETQDYDAEYSDRITFSFNQPLLRGMGTKMTHAKINIAKINTDISKTEYKNKLMGLVATTIQLYWKLYGTQKLYLSWSDTLKITKKQLTNLEALANYGKIAQTELLEAKSSVYQKETELLGLKSSMKEIQSRLLSLLNLSNISNSKTIFLAKDAPTRTTVPQITSSFEKAVKNLPELKLAELKVETERLKYLYNENQVLPDLKLNTKVYSLGVESTQNNSLYCSLGCEKHISWSVGLNLEIPLYGNDQAQENLAISKIKLSSAELEIKSLHTIIYNLISTKIEQLQTEQQKVDAYHKEVALKSKLLALERQKMELGRAKMRDILEYEDKLITAQRKLYNSVVNAKVAEALLNKATGDLLQKQNIDVSFNNIVNNTDSSEHKASNLKL</sequence>
<keyword evidence="4" id="KW-1134">Transmembrane beta strand</keyword>
<evidence type="ECO:0000256" key="7">
    <source>
        <dbReference type="ARBA" id="ARBA00023237"/>
    </source>
</evidence>
<protein>
    <recommendedName>
        <fullName evidence="9">Outer membrane efflux protein</fullName>
    </recommendedName>
</protein>
<dbReference type="PANTHER" id="PTHR30026:SF23">
    <property type="entry name" value="TO APRF-PUTATIVE OUTER MEMBRANE EFFLUX PROTEIN OR SECRETED ALKALINE PHOSPHATASE-RELATED"/>
    <property type="match status" value="1"/>
</dbReference>
<dbReference type="GO" id="GO:1990281">
    <property type="term" value="C:efflux pump complex"/>
    <property type="evidence" value="ECO:0007669"/>
    <property type="project" value="TreeGrafter"/>
</dbReference>
<reference evidence="8" key="1">
    <citation type="submission" date="2020-01" db="EMBL/GenBank/DDBJ databases">
        <authorList>
            <person name="Meier V. D."/>
            <person name="Meier V D."/>
        </authorList>
    </citation>
    <scope>NUCLEOTIDE SEQUENCE</scope>
    <source>
        <strain evidence="8">HLG_WM_MAG_04</strain>
    </source>
</reference>
<dbReference type="EMBL" id="CACVAX010000020">
    <property type="protein sequence ID" value="CAA6808915.1"/>
    <property type="molecule type" value="Genomic_DNA"/>
</dbReference>
<dbReference type="GO" id="GO:0015562">
    <property type="term" value="F:efflux transmembrane transporter activity"/>
    <property type="evidence" value="ECO:0007669"/>
    <property type="project" value="InterPro"/>
</dbReference>
<keyword evidence="3" id="KW-0813">Transport</keyword>
<dbReference type="InterPro" id="IPR003423">
    <property type="entry name" value="OMP_efflux"/>
</dbReference>
<accession>A0A6S6T227</accession>
<proteinExistence type="inferred from homology"/>
<dbReference type="Pfam" id="PF02321">
    <property type="entry name" value="OEP"/>
    <property type="match status" value="2"/>
</dbReference>
<dbReference type="GO" id="GO:0015288">
    <property type="term" value="F:porin activity"/>
    <property type="evidence" value="ECO:0007669"/>
    <property type="project" value="TreeGrafter"/>
</dbReference>
<evidence type="ECO:0000256" key="2">
    <source>
        <dbReference type="ARBA" id="ARBA00007613"/>
    </source>
</evidence>
<keyword evidence="7" id="KW-0998">Cell outer membrane</keyword>
<evidence type="ECO:0000313" key="8">
    <source>
        <dbReference type="EMBL" id="CAA6808915.1"/>
    </source>
</evidence>
<dbReference type="PANTHER" id="PTHR30026">
    <property type="entry name" value="OUTER MEMBRANE PROTEIN TOLC"/>
    <property type="match status" value="1"/>
</dbReference>
<organism evidence="8">
    <name type="scientific">uncultured Sulfurovum sp</name>
    <dbReference type="NCBI Taxonomy" id="269237"/>
    <lineage>
        <taxon>Bacteria</taxon>
        <taxon>Pseudomonadati</taxon>
        <taxon>Campylobacterota</taxon>
        <taxon>Epsilonproteobacteria</taxon>
        <taxon>Campylobacterales</taxon>
        <taxon>Sulfurovaceae</taxon>
        <taxon>Sulfurovum</taxon>
        <taxon>environmental samples</taxon>
    </lineage>
</organism>
<evidence type="ECO:0008006" key="9">
    <source>
        <dbReference type="Google" id="ProtNLM"/>
    </source>
</evidence>
<evidence type="ECO:0000256" key="6">
    <source>
        <dbReference type="ARBA" id="ARBA00023136"/>
    </source>
</evidence>
<dbReference type="GO" id="GO:0009279">
    <property type="term" value="C:cell outer membrane"/>
    <property type="evidence" value="ECO:0007669"/>
    <property type="project" value="UniProtKB-SubCell"/>
</dbReference>
<comment type="similarity">
    <text evidence="2">Belongs to the outer membrane factor (OMF) (TC 1.B.17) family.</text>
</comment>
<dbReference type="Gene3D" id="1.20.1600.10">
    <property type="entry name" value="Outer membrane efflux proteins (OEP)"/>
    <property type="match status" value="1"/>
</dbReference>
<gene>
    <name evidence="8" type="ORF">HELGO_WM15257</name>
</gene>